<accession>A0A517L6X1</accession>
<proteinExistence type="predicted"/>
<evidence type="ECO:0000256" key="1">
    <source>
        <dbReference type="SAM" id="SignalP"/>
    </source>
</evidence>
<gene>
    <name evidence="2" type="ORF">FKW77_002731</name>
</gene>
<feature type="signal peptide" evidence="1">
    <location>
        <begin position="1"/>
        <end position="16"/>
    </location>
</feature>
<dbReference type="EMBL" id="CP042190">
    <property type="protein sequence ID" value="QDS71380.1"/>
    <property type="molecule type" value="Genomic_DNA"/>
</dbReference>
<organism evidence="2 3">
    <name type="scientific">Venturia effusa</name>
    <dbReference type="NCBI Taxonomy" id="50376"/>
    <lineage>
        <taxon>Eukaryota</taxon>
        <taxon>Fungi</taxon>
        <taxon>Dikarya</taxon>
        <taxon>Ascomycota</taxon>
        <taxon>Pezizomycotina</taxon>
        <taxon>Dothideomycetes</taxon>
        <taxon>Pleosporomycetidae</taxon>
        <taxon>Venturiales</taxon>
        <taxon>Venturiaceae</taxon>
        <taxon>Venturia</taxon>
    </lineage>
</organism>
<dbReference type="Proteomes" id="UP000316270">
    <property type="component" value="Chromosome 6"/>
</dbReference>
<dbReference type="AlphaFoldDB" id="A0A517L6X1"/>
<evidence type="ECO:0000313" key="2">
    <source>
        <dbReference type="EMBL" id="QDS71380.1"/>
    </source>
</evidence>
<keyword evidence="1" id="KW-0732">Signal</keyword>
<reference evidence="2 3" key="1">
    <citation type="submission" date="2019-07" db="EMBL/GenBank/DDBJ databases">
        <title>Finished genome of Venturia effusa.</title>
        <authorList>
            <person name="Young C.A."/>
            <person name="Cox M.P."/>
            <person name="Ganley A.R.D."/>
            <person name="David W.J."/>
        </authorList>
    </citation>
    <scope>NUCLEOTIDE SEQUENCE [LARGE SCALE GENOMIC DNA]</scope>
    <source>
        <strain evidence="3">albino</strain>
    </source>
</reference>
<sequence length="102" mass="10917">MKFSIVIAYLPASTYAWHIASLCCDSTVVSFKKEGYGGCAKVEINRKQVEVPVTPEFATLATISGVYAPTSTLVSGILNVKTKPIAIRTGFDFKDGQSAPNV</sequence>
<protein>
    <submittedName>
        <fullName evidence="2">Uncharacterized protein</fullName>
    </submittedName>
</protein>
<evidence type="ECO:0000313" key="3">
    <source>
        <dbReference type="Proteomes" id="UP000316270"/>
    </source>
</evidence>
<name>A0A517L6X1_9PEZI</name>
<feature type="chain" id="PRO_5022034382" evidence="1">
    <location>
        <begin position="17"/>
        <end position="102"/>
    </location>
</feature>
<keyword evidence="3" id="KW-1185">Reference proteome</keyword>